<evidence type="ECO:0000313" key="2">
    <source>
        <dbReference type="EMBL" id="KIM92728.1"/>
    </source>
</evidence>
<evidence type="ECO:0000313" key="3">
    <source>
        <dbReference type="Proteomes" id="UP000054321"/>
    </source>
</evidence>
<feature type="signal peptide" evidence="1">
    <location>
        <begin position="1"/>
        <end position="19"/>
    </location>
</feature>
<dbReference type="AlphaFoldDB" id="A0A0C3C1K8"/>
<accession>A0A0C3C1K8</accession>
<protein>
    <submittedName>
        <fullName evidence="2">Uncharacterized protein</fullName>
    </submittedName>
</protein>
<dbReference type="InParanoid" id="A0A0C3C1K8"/>
<reference evidence="2 3" key="1">
    <citation type="submission" date="2014-04" db="EMBL/GenBank/DDBJ databases">
        <authorList>
            <consortium name="DOE Joint Genome Institute"/>
            <person name="Kuo A."/>
            <person name="Martino E."/>
            <person name="Perotto S."/>
            <person name="Kohler A."/>
            <person name="Nagy L.G."/>
            <person name="Floudas D."/>
            <person name="Copeland A."/>
            <person name="Barry K.W."/>
            <person name="Cichocki N."/>
            <person name="Veneault-Fourrey C."/>
            <person name="LaButti K."/>
            <person name="Lindquist E.A."/>
            <person name="Lipzen A."/>
            <person name="Lundell T."/>
            <person name="Morin E."/>
            <person name="Murat C."/>
            <person name="Sun H."/>
            <person name="Tunlid A."/>
            <person name="Henrissat B."/>
            <person name="Grigoriev I.V."/>
            <person name="Hibbett D.S."/>
            <person name="Martin F."/>
            <person name="Nordberg H.P."/>
            <person name="Cantor M.N."/>
            <person name="Hua S.X."/>
        </authorList>
    </citation>
    <scope>NUCLEOTIDE SEQUENCE [LARGE SCALE GENOMIC DNA]</scope>
    <source>
        <strain evidence="2 3">Zn</strain>
    </source>
</reference>
<dbReference type="STRING" id="913774.A0A0C3C1K8"/>
<dbReference type="EMBL" id="KN832907">
    <property type="protein sequence ID" value="KIM92728.1"/>
    <property type="molecule type" value="Genomic_DNA"/>
</dbReference>
<gene>
    <name evidence="2" type="ORF">OIDMADRAFT_21671</name>
</gene>
<dbReference type="OrthoDB" id="4186099at2759"/>
<proteinExistence type="predicted"/>
<reference evidence="3" key="2">
    <citation type="submission" date="2015-01" db="EMBL/GenBank/DDBJ databases">
        <title>Evolutionary Origins and Diversification of the Mycorrhizal Mutualists.</title>
        <authorList>
            <consortium name="DOE Joint Genome Institute"/>
            <consortium name="Mycorrhizal Genomics Consortium"/>
            <person name="Kohler A."/>
            <person name="Kuo A."/>
            <person name="Nagy L.G."/>
            <person name="Floudas D."/>
            <person name="Copeland A."/>
            <person name="Barry K.W."/>
            <person name="Cichocki N."/>
            <person name="Veneault-Fourrey C."/>
            <person name="LaButti K."/>
            <person name="Lindquist E.A."/>
            <person name="Lipzen A."/>
            <person name="Lundell T."/>
            <person name="Morin E."/>
            <person name="Murat C."/>
            <person name="Riley R."/>
            <person name="Ohm R."/>
            <person name="Sun H."/>
            <person name="Tunlid A."/>
            <person name="Henrissat B."/>
            <person name="Grigoriev I.V."/>
            <person name="Hibbett D.S."/>
            <person name="Martin F."/>
        </authorList>
    </citation>
    <scope>NUCLEOTIDE SEQUENCE [LARGE SCALE GENOMIC DNA]</scope>
    <source>
        <strain evidence="3">Zn</strain>
    </source>
</reference>
<sequence length="96" mass="9779">MKTFTIAAALAVLSTSVVADNCIGGLSYCSSSLLKKGNYAAQINQALILAHQTNPEDADKALFFCEGGSNGNIVFTTPCAHGCLDGGAGNTDYCAA</sequence>
<evidence type="ECO:0000256" key="1">
    <source>
        <dbReference type="SAM" id="SignalP"/>
    </source>
</evidence>
<dbReference type="Proteomes" id="UP000054321">
    <property type="component" value="Unassembled WGS sequence"/>
</dbReference>
<feature type="chain" id="PRO_5002162196" evidence="1">
    <location>
        <begin position="20"/>
        <end position="96"/>
    </location>
</feature>
<name>A0A0C3C1K8_OIDMZ</name>
<organism evidence="2 3">
    <name type="scientific">Oidiodendron maius (strain Zn)</name>
    <dbReference type="NCBI Taxonomy" id="913774"/>
    <lineage>
        <taxon>Eukaryota</taxon>
        <taxon>Fungi</taxon>
        <taxon>Dikarya</taxon>
        <taxon>Ascomycota</taxon>
        <taxon>Pezizomycotina</taxon>
        <taxon>Leotiomycetes</taxon>
        <taxon>Leotiomycetes incertae sedis</taxon>
        <taxon>Myxotrichaceae</taxon>
        <taxon>Oidiodendron</taxon>
    </lineage>
</organism>
<keyword evidence="3" id="KW-1185">Reference proteome</keyword>
<dbReference type="HOGENOM" id="CLU_138695_1_0_1"/>
<keyword evidence="1" id="KW-0732">Signal</keyword>